<protein>
    <submittedName>
        <fullName evidence="1">Uncharacterized protein</fullName>
    </submittedName>
</protein>
<dbReference type="EMBL" id="CM026425">
    <property type="protein sequence ID" value="KAG0576457.1"/>
    <property type="molecule type" value="Genomic_DNA"/>
</dbReference>
<reference evidence="1" key="1">
    <citation type="submission" date="2020-06" db="EMBL/GenBank/DDBJ databases">
        <title>WGS assembly of Ceratodon purpureus strain R40.</title>
        <authorList>
            <person name="Carey S.B."/>
            <person name="Jenkins J."/>
            <person name="Shu S."/>
            <person name="Lovell J.T."/>
            <person name="Sreedasyam A."/>
            <person name="Maumus F."/>
            <person name="Tiley G.P."/>
            <person name="Fernandez-Pozo N."/>
            <person name="Barry K."/>
            <person name="Chen C."/>
            <person name="Wang M."/>
            <person name="Lipzen A."/>
            <person name="Daum C."/>
            <person name="Saski C.A."/>
            <person name="Payton A.C."/>
            <person name="Mcbreen J.C."/>
            <person name="Conrad R.E."/>
            <person name="Kollar L.M."/>
            <person name="Olsson S."/>
            <person name="Huttunen S."/>
            <person name="Landis J.B."/>
            <person name="Wickett N.J."/>
            <person name="Johnson M.G."/>
            <person name="Rensing S.A."/>
            <person name="Grimwood J."/>
            <person name="Schmutz J."/>
            <person name="Mcdaniel S.F."/>
        </authorList>
    </citation>
    <scope>NUCLEOTIDE SEQUENCE</scope>
    <source>
        <strain evidence="1">R40</strain>
    </source>
</reference>
<proteinExistence type="predicted"/>
<comment type="caution">
    <text evidence="1">The sequence shown here is derived from an EMBL/GenBank/DDBJ whole genome shotgun (WGS) entry which is preliminary data.</text>
</comment>
<evidence type="ECO:0000313" key="2">
    <source>
        <dbReference type="Proteomes" id="UP000822688"/>
    </source>
</evidence>
<accession>A0A8T0I0A6</accession>
<gene>
    <name evidence="1" type="ORF">KC19_5G081600</name>
</gene>
<sequence length="58" mass="6333">MSRMGSVTVVRLAGKCALSTLVNFVLIRIAEGTASTLLLRTQRILANRQFIVAQSSRL</sequence>
<name>A0A8T0I0A6_CERPU</name>
<dbReference type="Proteomes" id="UP000822688">
    <property type="component" value="Chromosome 5"/>
</dbReference>
<organism evidence="1 2">
    <name type="scientific">Ceratodon purpureus</name>
    <name type="common">Fire moss</name>
    <name type="synonym">Dicranum purpureum</name>
    <dbReference type="NCBI Taxonomy" id="3225"/>
    <lineage>
        <taxon>Eukaryota</taxon>
        <taxon>Viridiplantae</taxon>
        <taxon>Streptophyta</taxon>
        <taxon>Embryophyta</taxon>
        <taxon>Bryophyta</taxon>
        <taxon>Bryophytina</taxon>
        <taxon>Bryopsida</taxon>
        <taxon>Dicranidae</taxon>
        <taxon>Pseudoditrichales</taxon>
        <taxon>Ditrichaceae</taxon>
        <taxon>Ceratodon</taxon>
    </lineage>
</organism>
<dbReference type="AlphaFoldDB" id="A0A8T0I0A6"/>
<keyword evidence="2" id="KW-1185">Reference proteome</keyword>
<evidence type="ECO:0000313" key="1">
    <source>
        <dbReference type="EMBL" id="KAG0576457.1"/>
    </source>
</evidence>